<reference evidence="1" key="1">
    <citation type="submission" date="2020-08" db="EMBL/GenBank/DDBJ databases">
        <title>Multicomponent nature underlies the extraordinary mechanical properties of spider dragline silk.</title>
        <authorList>
            <person name="Kono N."/>
            <person name="Nakamura H."/>
            <person name="Mori M."/>
            <person name="Yoshida Y."/>
            <person name="Ohtoshi R."/>
            <person name="Malay A.D."/>
            <person name="Moran D.A.P."/>
            <person name="Tomita M."/>
            <person name="Numata K."/>
            <person name="Arakawa K."/>
        </authorList>
    </citation>
    <scope>NUCLEOTIDE SEQUENCE</scope>
</reference>
<protein>
    <submittedName>
        <fullName evidence="1">Uncharacterized protein</fullName>
    </submittedName>
</protein>
<keyword evidence="2" id="KW-1185">Reference proteome</keyword>
<dbReference type="Proteomes" id="UP000887013">
    <property type="component" value="Unassembled WGS sequence"/>
</dbReference>
<proteinExistence type="predicted"/>
<name>A0A8X6P9L0_NEPPI</name>
<gene>
    <name evidence="1" type="ORF">NPIL_5971</name>
</gene>
<comment type="caution">
    <text evidence="1">The sequence shown here is derived from an EMBL/GenBank/DDBJ whole genome shotgun (WGS) entry which is preliminary data.</text>
</comment>
<sequence length="81" mass="9540">MMQADKKSFRSKLQVRRIRTLMRTQKVSARMNDSFNWKDLGKEMKLKLPLSTRSAIAIKFRTLLKDSSVLKVKHSNLEFKV</sequence>
<organism evidence="1 2">
    <name type="scientific">Nephila pilipes</name>
    <name type="common">Giant wood spider</name>
    <name type="synonym">Nephila maculata</name>
    <dbReference type="NCBI Taxonomy" id="299642"/>
    <lineage>
        <taxon>Eukaryota</taxon>
        <taxon>Metazoa</taxon>
        <taxon>Ecdysozoa</taxon>
        <taxon>Arthropoda</taxon>
        <taxon>Chelicerata</taxon>
        <taxon>Arachnida</taxon>
        <taxon>Araneae</taxon>
        <taxon>Araneomorphae</taxon>
        <taxon>Entelegynae</taxon>
        <taxon>Araneoidea</taxon>
        <taxon>Nephilidae</taxon>
        <taxon>Nephila</taxon>
    </lineage>
</organism>
<dbReference type="EMBL" id="BMAW01066685">
    <property type="protein sequence ID" value="GFT55944.1"/>
    <property type="molecule type" value="Genomic_DNA"/>
</dbReference>
<evidence type="ECO:0000313" key="1">
    <source>
        <dbReference type="EMBL" id="GFT55944.1"/>
    </source>
</evidence>
<dbReference type="AlphaFoldDB" id="A0A8X6P9L0"/>
<evidence type="ECO:0000313" key="2">
    <source>
        <dbReference type="Proteomes" id="UP000887013"/>
    </source>
</evidence>
<accession>A0A8X6P9L0</accession>